<dbReference type="InterPro" id="IPR005829">
    <property type="entry name" value="Sugar_transporter_CS"/>
</dbReference>
<evidence type="ECO:0000256" key="6">
    <source>
        <dbReference type="ARBA" id="ARBA00022847"/>
    </source>
</evidence>
<evidence type="ECO:0000256" key="5">
    <source>
        <dbReference type="ARBA" id="ARBA00022692"/>
    </source>
</evidence>
<evidence type="ECO:0000256" key="11">
    <source>
        <dbReference type="SAM" id="Phobius"/>
    </source>
</evidence>
<evidence type="ECO:0000256" key="9">
    <source>
        <dbReference type="RuleBase" id="RU003346"/>
    </source>
</evidence>
<evidence type="ECO:0000313" key="13">
    <source>
        <dbReference type="EMBL" id="RRT43816.1"/>
    </source>
</evidence>
<dbReference type="PROSITE" id="PS00217">
    <property type="entry name" value="SUGAR_TRANSPORT_2"/>
    <property type="match status" value="1"/>
</dbReference>
<feature type="coiled-coil region" evidence="10">
    <location>
        <begin position="210"/>
        <end position="237"/>
    </location>
</feature>
<evidence type="ECO:0000256" key="4">
    <source>
        <dbReference type="ARBA" id="ARBA00022597"/>
    </source>
</evidence>
<organism evidence="13 14">
    <name type="scientific">Ensete ventricosum</name>
    <name type="common">Abyssinian banana</name>
    <name type="synonym">Musa ensete</name>
    <dbReference type="NCBI Taxonomy" id="4639"/>
    <lineage>
        <taxon>Eukaryota</taxon>
        <taxon>Viridiplantae</taxon>
        <taxon>Streptophyta</taxon>
        <taxon>Embryophyta</taxon>
        <taxon>Tracheophyta</taxon>
        <taxon>Spermatophyta</taxon>
        <taxon>Magnoliopsida</taxon>
        <taxon>Liliopsida</taxon>
        <taxon>Zingiberales</taxon>
        <taxon>Musaceae</taxon>
        <taxon>Ensete</taxon>
    </lineage>
</organism>
<feature type="transmembrane region" description="Helical" evidence="11">
    <location>
        <begin position="313"/>
        <end position="335"/>
    </location>
</feature>
<dbReference type="InterPro" id="IPR020846">
    <property type="entry name" value="MFS_dom"/>
</dbReference>
<evidence type="ECO:0000256" key="3">
    <source>
        <dbReference type="ARBA" id="ARBA00022448"/>
    </source>
</evidence>
<feature type="transmembrane region" description="Helical" evidence="11">
    <location>
        <begin position="439"/>
        <end position="464"/>
    </location>
</feature>
<protein>
    <recommendedName>
        <fullName evidence="12">Major facilitator superfamily (MFS) profile domain-containing protein</fullName>
    </recommendedName>
</protein>
<dbReference type="SUPFAM" id="SSF103473">
    <property type="entry name" value="MFS general substrate transporter"/>
    <property type="match status" value="1"/>
</dbReference>
<dbReference type="GO" id="GO:0016020">
    <property type="term" value="C:membrane"/>
    <property type="evidence" value="ECO:0007669"/>
    <property type="project" value="UniProtKB-SubCell"/>
</dbReference>
<keyword evidence="4" id="KW-0762">Sugar transport</keyword>
<dbReference type="PRINTS" id="PR00171">
    <property type="entry name" value="SUGRTRNSPORT"/>
</dbReference>
<accession>A0A426XWF8</accession>
<keyword evidence="6" id="KW-0769">Symport</keyword>
<dbReference type="AlphaFoldDB" id="A0A426XWF8"/>
<comment type="similarity">
    <text evidence="2 9">Belongs to the major facilitator superfamily. Sugar transporter (TC 2.A.1.1) family.</text>
</comment>
<keyword evidence="5 11" id="KW-0812">Transmembrane</keyword>
<dbReference type="Gene3D" id="1.20.1250.20">
    <property type="entry name" value="MFS general substrate transporter like domains"/>
    <property type="match status" value="1"/>
</dbReference>
<evidence type="ECO:0000256" key="1">
    <source>
        <dbReference type="ARBA" id="ARBA00004141"/>
    </source>
</evidence>
<proteinExistence type="inferred from homology"/>
<evidence type="ECO:0000259" key="12">
    <source>
        <dbReference type="PROSITE" id="PS50850"/>
    </source>
</evidence>
<evidence type="ECO:0000256" key="7">
    <source>
        <dbReference type="ARBA" id="ARBA00022989"/>
    </source>
</evidence>
<feature type="transmembrane region" description="Helical" evidence="11">
    <location>
        <begin position="59"/>
        <end position="79"/>
    </location>
</feature>
<comment type="caution">
    <text evidence="13">The sequence shown here is derived from an EMBL/GenBank/DDBJ whole genome shotgun (WGS) entry which is preliminary data.</text>
</comment>
<dbReference type="PANTHER" id="PTHR48020:SF49">
    <property type="entry name" value="SUGAR TRANSPORTER"/>
    <property type="match status" value="1"/>
</dbReference>
<dbReference type="NCBIfam" id="TIGR00879">
    <property type="entry name" value="SP"/>
    <property type="match status" value="1"/>
</dbReference>
<keyword evidence="8 11" id="KW-0472">Membrane</keyword>
<dbReference type="FunFam" id="1.20.1250.20:FF:000025">
    <property type="entry name" value="probable polyol transporter 4"/>
    <property type="match status" value="1"/>
</dbReference>
<keyword evidence="3 9" id="KW-0813">Transport</keyword>
<sequence length="511" mass="54930">MEGQGESGVLARGANKYAFACAIIASIISILMGYDTGVMSGAMLFMKEDLNIKDQQVEVLAGIMNICALVGSLTAGRLSDWIGRRYTIVVASVIFFVGAVLMGLGLNYGMLFSGRCIAGVGVGYAMMVAPVYSAEISSPSSRGFLTSLPEICISTGILLGYVANYFLRHLPLKYGWRLMLGIAAVPSVMLSVGILAMPESPRWLVMQGRLRDAREVLLRVSNTKEEAELRLREIKAAAGIDESCTDDVVEPVATHRGEGVWKELLLRPTPAVRRILIAALGIHFFEHATGIEAVVLYTPRIFKKAGISSRSKLLFVTMGMGVTKTAFILVATFLVDKVGRRPLLLTSVAGMILSLSSLGFGLTMADHSQQTLPWALGLCIASLLFFVAFFSIGLAPVTWVYSSEIFPLRLRAQGASMGVAVNRLMNGTVSMTFISLYEAITIGGAFFLFAGIAILAWIFFFFCCPETKGVSLERIEEVFSKGCNGSSAAEDDGVAMANVASPNAHLKSSKS</sequence>
<feature type="transmembrane region" description="Helical" evidence="11">
    <location>
        <begin position="178"/>
        <end position="197"/>
    </location>
</feature>
<keyword evidence="10" id="KW-0175">Coiled coil</keyword>
<dbReference type="Proteomes" id="UP000287651">
    <property type="component" value="Unassembled WGS sequence"/>
</dbReference>
<feature type="domain" description="Major facilitator superfamily (MFS) profile" evidence="12">
    <location>
        <begin position="21"/>
        <end position="468"/>
    </location>
</feature>
<dbReference type="Pfam" id="PF00083">
    <property type="entry name" value="Sugar_tr"/>
    <property type="match status" value="1"/>
</dbReference>
<evidence type="ECO:0000256" key="2">
    <source>
        <dbReference type="ARBA" id="ARBA00010992"/>
    </source>
</evidence>
<dbReference type="PROSITE" id="PS00216">
    <property type="entry name" value="SUGAR_TRANSPORT_1"/>
    <property type="match status" value="1"/>
</dbReference>
<reference evidence="13 14" key="1">
    <citation type="journal article" date="2014" name="Agronomy (Basel)">
        <title>A Draft Genome Sequence for Ensete ventricosum, the Drought-Tolerant Tree Against Hunger.</title>
        <authorList>
            <person name="Harrison J."/>
            <person name="Moore K.A."/>
            <person name="Paszkiewicz K."/>
            <person name="Jones T."/>
            <person name="Grant M."/>
            <person name="Ambacheew D."/>
            <person name="Muzemil S."/>
            <person name="Studholme D.J."/>
        </authorList>
    </citation>
    <scope>NUCLEOTIDE SEQUENCE [LARGE SCALE GENOMIC DNA]</scope>
</reference>
<feature type="transmembrane region" description="Helical" evidence="11">
    <location>
        <begin position="112"/>
        <end position="132"/>
    </location>
</feature>
<gene>
    <name evidence="13" type="ORF">B296_00046578</name>
</gene>
<dbReference type="EMBL" id="AMZH03016891">
    <property type="protein sequence ID" value="RRT43816.1"/>
    <property type="molecule type" value="Genomic_DNA"/>
</dbReference>
<feature type="transmembrane region" description="Helical" evidence="11">
    <location>
        <begin position="341"/>
        <end position="362"/>
    </location>
</feature>
<keyword evidence="7 11" id="KW-1133">Transmembrane helix</keyword>
<comment type="subcellular location">
    <subcellularLocation>
        <location evidence="1">Membrane</location>
        <topology evidence="1">Multi-pass membrane protein</topology>
    </subcellularLocation>
</comment>
<dbReference type="InterPro" id="IPR005828">
    <property type="entry name" value="MFS_sugar_transport-like"/>
</dbReference>
<dbReference type="GO" id="GO:0015293">
    <property type="term" value="F:symporter activity"/>
    <property type="evidence" value="ECO:0007669"/>
    <property type="project" value="UniProtKB-KW"/>
</dbReference>
<feature type="transmembrane region" description="Helical" evidence="11">
    <location>
        <begin position="86"/>
        <end position="106"/>
    </location>
</feature>
<dbReference type="PANTHER" id="PTHR48020">
    <property type="entry name" value="PROTON MYO-INOSITOL COTRANSPORTER"/>
    <property type="match status" value="1"/>
</dbReference>
<evidence type="ECO:0000256" key="10">
    <source>
        <dbReference type="SAM" id="Coils"/>
    </source>
</evidence>
<evidence type="ECO:0000313" key="14">
    <source>
        <dbReference type="Proteomes" id="UP000287651"/>
    </source>
</evidence>
<name>A0A426XWF8_ENSVE</name>
<dbReference type="InterPro" id="IPR050814">
    <property type="entry name" value="Myo-inositol_Transporter"/>
</dbReference>
<dbReference type="InterPro" id="IPR003663">
    <property type="entry name" value="Sugar/inositol_transpt"/>
</dbReference>
<feature type="transmembrane region" description="Helical" evidence="11">
    <location>
        <begin position="144"/>
        <end position="166"/>
    </location>
</feature>
<dbReference type="InterPro" id="IPR036259">
    <property type="entry name" value="MFS_trans_sf"/>
</dbReference>
<feature type="transmembrane region" description="Helical" evidence="11">
    <location>
        <begin position="17"/>
        <end position="39"/>
    </location>
</feature>
<evidence type="ECO:0000256" key="8">
    <source>
        <dbReference type="ARBA" id="ARBA00023136"/>
    </source>
</evidence>
<feature type="transmembrane region" description="Helical" evidence="11">
    <location>
        <begin position="374"/>
        <end position="401"/>
    </location>
</feature>
<dbReference type="PROSITE" id="PS50850">
    <property type="entry name" value="MFS"/>
    <property type="match status" value="1"/>
</dbReference>